<feature type="chain" id="PRO_5042966808" evidence="2">
    <location>
        <begin position="20"/>
        <end position="63"/>
    </location>
</feature>
<protein>
    <submittedName>
        <fullName evidence="3">Uncharacterized protein</fullName>
    </submittedName>
</protein>
<dbReference type="EMBL" id="BTRK01000006">
    <property type="protein sequence ID" value="GMR58391.1"/>
    <property type="molecule type" value="Genomic_DNA"/>
</dbReference>
<comment type="caution">
    <text evidence="3">The sequence shown here is derived from an EMBL/GenBank/DDBJ whole genome shotgun (WGS) entry which is preliminary data.</text>
</comment>
<evidence type="ECO:0000256" key="1">
    <source>
        <dbReference type="SAM" id="MobiDB-lite"/>
    </source>
</evidence>
<proteinExistence type="predicted"/>
<reference evidence="4" key="1">
    <citation type="submission" date="2022-10" db="EMBL/GenBank/DDBJ databases">
        <title>Genome assembly of Pristionchus species.</title>
        <authorList>
            <person name="Yoshida K."/>
            <person name="Sommer R.J."/>
        </authorList>
    </citation>
    <scope>NUCLEOTIDE SEQUENCE [LARGE SCALE GENOMIC DNA]</scope>
    <source>
        <strain evidence="4">RS5460</strain>
    </source>
</reference>
<gene>
    <name evidence="3" type="ORF">PMAYCL1PPCAC_28586</name>
</gene>
<dbReference type="AlphaFoldDB" id="A0AAN5D8J6"/>
<keyword evidence="4" id="KW-1185">Reference proteome</keyword>
<sequence length="63" mass="7656">MSLWWTIFWLAYLVTVTQQRHLYTSLDFPSDSEVLQRFYRARRSDDDEEDDEGVDKPRPLRFG</sequence>
<evidence type="ECO:0000256" key="2">
    <source>
        <dbReference type="SAM" id="SignalP"/>
    </source>
</evidence>
<feature type="signal peptide" evidence="2">
    <location>
        <begin position="1"/>
        <end position="19"/>
    </location>
</feature>
<feature type="region of interest" description="Disordered" evidence="1">
    <location>
        <begin position="41"/>
        <end position="63"/>
    </location>
</feature>
<keyword evidence="2" id="KW-0732">Signal</keyword>
<evidence type="ECO:0000313" key="4">
    <source>
        <dbReference type="Proteomes" id="UP001328107"/>
    </source>
</evidence>
<accession>A0AAN5D8J6</accession>
<organism evidence="3 4">
    <name type="scientific">Pristionchus mayeri</name>
    <dbReference type="NCBI Taxonomy" id="1317129"/>
    <lineage>
        <taxon>Eukaryota</taxon>
        <taxon>Metazoa</taxon>
        <taxon>Ecdysozoa</taxon>
        <taxon>Nematoda</taxon>
        <taxon>Chromadorea</taxon>
        <taxon>Rhabditida</taxon>
        <taxon>Rhabditina</taxon>
        <taxon>Diplogasteromorpha</taxon>
        <taxon>Diplogasteroidea</taxon>
        <taxon>Neodiplogasteridae</taxon>
        <taxon>Pristionchus</taxon>
    </lineage>
</organism>
<dbReference type="Proteomes" id="UP001328107">
    <property type="component" value="Unassembled WGS sequence"/>
</dbReference>
<evidence type="ECO:0000313" key="3">
    <source>
        <dbReference type="EMBL" id="GMR58391.1"/>
    </source>
</evidence>
<name>A0AAN5D8J6_9BILA</name>
<feature type="compositionally biased region" description="Basic and acidic residues" evidence="1">
    <location>
        <begin position="54"/>
        <end position="63"/>
    </location>
</feature>